<keyword evidence="2" id="KW-1185">Reference proteome</keyword>
<dbReference type="Proteomes" id="UP000580709">
    <property type="component" value="Unassembled WGS sequence"/>
</dbReference>
<organism evidence="1 2">
    <name type="scientific">Corynebacterium sanguinis</name>
    <dbReference type="NCBI Taxonomy" id="2594913"/>
    <lineage>
        <taxon>Bacteria</taxon>
        <taxon>Bacillati</taxon>
        <taxon>Actinomycetota</taxon>
        <taxon>Actinomycetes</taxon>
        <taxon>Mycobacteriales</taxon>
        <taxon>Corynebacteriaceae</taxon>
        <taxon>Corynebacterium</taxon>
    </lineage>
</organism>
<evidence type="ECO:0000313" key="1">
    <source>
        <dbReference type="EMBL" id="MBA4505385.1"/>
    </source>
</evidence>
<dbReference type="InterPro" id="IPR029066">
    <property type="entry name" value="PLP-binding_barrel"/>
</dbReference>
<dbReference type="PANTHER" id="PTHR28004">
    <property type="entry name" value="ZGC:162816-RELATED"/>
    <property type="match status" value="1"/>
</dbReference>
<reference evidence="1 2" key="1">
    <citation type="submission" date="2020-07" db="EMBL/GenBank/DDBJ databases">
        <authorList>
            <person name="Khare M."/>
        </authorList>
    </citation>
    <scope>NUCLEOTIDE SEQUENCE [LARGE SCALE GENOMIC DNA]</scope>
    <source>
        <strain evidence="1 2">P8776</strain>
    </source>
</reference>
<dbReference type="GO" id="GO:0008721">
    <property type="term" value="F:D-serine ammonia-lyase activity"/>
    <property type="evidence" value="ECO:0007669"/>
    <property type="project" value="TreeGrafter"/>
</dbReference>
<dbReference type="EMBL" id="JACEOR010000377">
    <property type="protein sequence ID" value="MBA4505385.1"/>
    <property type="molecule type" value="Genomic_DNA"/>
</dbReference>
<accession>A0A838WXA5</accession>
<dbReference type="PANTHER" id="PTHR28004:SF2">
    <property type="entry name" value="D-SERINE DEHYDRATASE"/>
    <property type="match status" value="1"/>
</dbReference>
<gene>
    <name evidence="1" type="ORF">H0H28_08655</name>
</gene>
<dbReference type="InterPro" id="IPR051466">
    <property type="entry name" value="D-amino_acid_metab_enzyme"/>
</dbReference>
<proteinExistence type="predicted"/>
<dbReference type="GO" id="GO:0036088">
    <property type="term" value="P:D-serine catabolic process"/>
    <property type="evidence" value="ECO:0007669"/>
    <property type="project" value="TreeGrafter"/>
</dbReference>
<sequence>MPTASTSPASHLIELLPRLISSGEIAAPCAVVDTRAFDHNAARMRERAAGLPIRVASKSLRSVAALRRALNHEGYRGILAYTLPEAINLVREGFTDIVVAYPSVHTAA</sequence>
<evidence type="ECO:0000313" key="2">
    <source>
        <dbReference type="Proteomes" id="UP000580709"/>
    </source>
</evidence>
<feature type="non-terminal residue" evidence="1">
    <location>
        <position position="108"/>
    </location>
</feature>
<name>A0A838WXA5_9CORY</name>
<dbReference type="SUPFAM" id="SSF51419">
    <property type="entry name" value="PLP-binding barrel"/>
    <property type="match status" value="1"/>
</dbReference>
<comment type="caution">
    <text evidence="1">The sequence shown here is derived from an EMBL/GenBank/DDBJ whole genome shotgun (WGS) entry which is preliminary data.</text>
</comment>
<dbReference type="Gene3D" id="3.20.20.10">
    <property type="entry name" value="Alanine racemase"/>
    <property type="match status" value="1"/>
</dbReference>
<protein>
    <submittedName>
        <fullName evidence="1">Amino acid deaminase/aldolase</fullName>
    </submittedName>
</protein>
<dbReference type="AlphaFoldDB" id="A0A838WXA5"/>